<gene>
    <name evidence="1" type="ORF">AWJ07_01220</name>
</gene>
<reference evidence="1 2" key="1">
    <citation type="submission" date="2016-01" db="EMBL/GenBank/DDBJ databases">
        <title>Draft genome of the antarctic isolate Shewanella frigidimarina Ag06-30.</title>
        <authorList>
            <person name="Parmeciano Di Noto G."/>
            <person name="Vazquez S."/>
            <person name="Mac Cormack W."/>
            <person name="Iriarte A."/>
            <person name="Quiroga C."/>
        </authorList>
    </citation>
    <scope>NUCLEOTIDE SEQUENCE [LARGE SCALE GENOMIC DNA]</scope>
    <source>
        <strain evidence="1 2">Ag06-30</strain>
    </source>
</reference>
<comment type="caution">
    <text evidence="1">The sequence shown here is derived from an EMBL/GenBank/DDBJ whole genome shotgun (WGS) entry which is preliminary data.</text>
</comment>
<proteinExistence type="predicted"/>
<organism evidence="1">
    <name type="scientific">Shewanella frigidimarina</name>
    <dbReference type="NCBI Taxonomy" id="56812"/>
    <lineage>
        <taxon>Bacteria</taxon>
        <taxon>Pseudomonadati</taxon>
        <taxon>Pseudomonadota</taxon>
        <taxon>Gammaproteobacteria</taxon>
        <taxon>Alteromonadales</taxon>
        <taxon>Shewanellaceae</taxon>
        <taxon>Shewanella</taxon>
    </lineage>
</organism>
<protein>
    <recommendedName>
        <fullName evidence="3">Restriction endonuclease</fullName>
    </recommendedName>
</protein>
<sequence length="299" mass="33885">MKVPTESYNQISHNYSNALIWMRDIGVNIGSGRTQHYQKVLENWKGKYKTATLDEENSVFPNFVSSVFEIHDFVQIYKAFHDVPKSELIHIAAKLQKGVNGPINAVEETAKSTTARNFLFEASFAARAHRPNVNVEAILDAETDTGINIDKKKLWVECKRVTSIDKIETNVRKACKQLESIIKKKIGSGHRGIVALDVTKLISPGDEIFVSDNDSELMASVDRMMDQFILEHSKIWQELYNRKSKKIIGTIVRFAFMSTSESRNLLVYTSQWGVNPRLGISASDEEIQRVLAHSLKDIL</sequence>
<dbReference type="EMBL" id="LRDC01000001">
    <property type="protein sequence ID" value="KVX03222.1"/>
    <property type="molecule type" value="Genomic_DNA"/>
</dbReference>
<accession>A0A106C2V7</accession>
<dbReference type="AlphaFoldDB" id="A0A106C2V7"/>
<evidence type="ECO:0000313" key="1">
    <source>
        <dbReference type="EMBL" id="KVX03222.1"/>
    </source>
</evidence>
<evidence type="ECO:0000313" key="2">
    <source>
        <dbReference type="Proteomes" id="UP000055702"/>
    </source>
</evidence>
<name>A0A106C2V7_SHEFR</name>
<dbReference type="Proteomes" id="UP000055702">
    <property type="component" value="Unassembled WGS sequence"/>
</dbReference>
<dbReference type="RefSeq" id="WP_059743753.1">
    <property type="nucleotide sequence ID" value="NZ_LRDC01000001.1"/>
</dbReference>
<evidence type="ECO:0008006" key="3">
    <source>
        <dbReference type="Google" id="ProtNLM"/>
    </source>
</evidence>